<dbReference type="Proteomes" id="UP000694255">
    <property type="component" value="Unassembled WGS sequence"/>
</dbReference>
<keyword evidence="3" id="KW-0813">Transport</keyword>
<dbReference type="PIRSF" id="PIRSF006060">
    <property type="entry name" value="AA_transporter"/>
    <property type="match status" value="1"/>
</dbReference>
<feature type="transmembrane region" description="Helical" evidence="8">
    <location>
        <begin position="150"/>
        <end position="171"/>
    </location>
</feature>
<feature type="transmembrane region" description="Helical" evidence="8">
    <location>
        <begin position="211"/>
        <end position="234"/>
    </location>
</feature>
<feature type="transmembrane region" description="Helical" evidence="8">
    <location>
        <begin position="490"/>
        <end position="509"/>
    </location>
</feature>
<dbReference type="OrthoDB" id="3900342at2759"/>
<evidence type="ECO:0000256" key="1">
    <source>
        <dbReference type="ARBA" id="ARBA00004141"/>
    </source>
</evidence>
<feature type="transmembrane region" description="Helical" evidence="8">
    <location>
        <begin position="340"/>
        <end position="365"/>
    </location>
</feature>
<sequence length="565" mass="61693">MSYTESKKEDNYSLSSLQIQETKTPTSTTTTTKSSPVSSFFKSFKLNKDLEVGGADIITPEDTLKEYQVKLIAIASCIGSGLFISSAAVLSSAGPAGTVIGYCIVAVLIFFVTQALGELTSAYPVRGNFLIYNTRFIDESWAFAMNWNYALQWIVTIPLSLVSASLTIGYWNEEINAAVWVSMFFVLICCINIFGVKGYGYGESFFSMVKVIAIVGFCILAIVLISGGGAQGYIGGSNWHPPFANGFRGTCNTLVNAAFSFAGTELVAIAAGESANPRRALSKAIKQVFWRIAIFYVLAVIMICFLVPFNDPRLIGNSGSSASPFVIAIANGGIKILPDIFNVVILLAVLSVANASVFATYKPLVAIAEAGHGPKFLAYVDQKGRPVFSIMIALGSGLLGFIGASKNQETVFLWLLAISGLSCLFIWFSISLAQIRVNYACKVQGISTETAFKAIGGDYGAYFSMFIVVLILIAQFYVALYPIGGEPLPALNFFQAYLAAPIVLVSYLGHKIWTRNWSLYIKAEDMDLVTGRNVVDTEWMKQEAIEEAARWKTKPWYYRFFNTWC</sequence>
<comment type="similarity">
    <text evidence="2">Belongs to the amino acid-polyamine-organocation (APC) superfamily. YAT (TC 2.A.3.10) family.</text>
</comment>
<keyword evidence="5" id="KW-0029">Amino-acid transport</keyword>
<feature type="transmembrane region" description="Helical" evidence="8">
    <location>
        <begin position="386"/>
        <end position="405"/>
    </location>
</feature>
<feature type="transmembrane region" description="Helical" evidence="8">
    <location>
        <begin position="288"/>
        <end position="309"/>
    </location>
</feature>
<evidence type="ECO:0000256" key="2">
    <source>
        <dbReference type="ARBA" id="ARBA00006983"/>
    </source>
</evidence>
<dbReference type="InterPro" id="IPR050524">
    <property type="entry name" value="APC_YAT"/>
</dbReference>
<comment type="subcellular location">
    <subcellularLocation>
        <location evidence="1">Membrane</location>
        <topology evidence="1">Multi-pass membrane protein</topology>
    </subcellularLocation>
</comment>
<dbReference type="GeneID" id="73472580"/>
<keyword evidence="7 8" id="KW-0472">Membrane</keyword>
<comment type="caution">
    <text evidence="10">The sequence shown here is derived from an EMBL/GenBank/DDBJ whole genome shotgun (WGS) entry which is preliminary data.</text>
</comment>
<organism evidence="10 11">
    <name type="scientific">[Candida] subhashii</name>
    <dbReference type="NCBI Taxonomy" id="561895"/>
    <lineage>
        <taxon>Eukaryota</taxon>
        <taxon>Fungi</taxon>
        <taxon>Dikarya</taxon>
        <taxon>Ascomycota</taxon>
        <taxon>Saccharomycotina</taxon>
        <taxon>Pichiomycetes</taxon>
        <taxon>Debaryomycetaceae</taxon>
        <taxon>Spathaspora</taxon>
    </lineage>
</organism>
<evidence type="ECO:0000256" key="6">
    <source>
        <dbReference type="ARBA" id="ARBA00022989"/>
    </source>
</evidence>
<feature type="domain" description="Amino acid permease/ SLC12A" evidence="9">
    <location>
        <begin position="69"/>
        <end position="518"/>
    </location>
</feature>
<keyword evidence="11" id="KW-1185">Reference proteome</keyword>
<feature type="transmembrane region" description="Helical" evidence="8">
    <location>
        <begin position="254"/>
        <end position="276"/>
    </location>
</feature>
<feature type="transmembrane region" description="Helical" evidence="8">
    <location>
        <begin position="71"/>
        <end position="93"/>
    </location>
</feature>
<accession>A0A8J5UDW9</accession>
<evidence type="ECO:0000259" key="9">
    <source>
        <dbReference type="Pfam" id="PF00324"/>
    </source>
</evidence>
<dbReference type="AlphaFoldDB" id="A0A8J5UDW9"/>
<dbReference type="EMBL" id="JAGSYN010000275">
    <property type="protein sequence ID" value="KAG7660663.1"/>
    <property type="molecule type" value="Genomic_DNA"/>
</dbReference>
<dbReference type="InterPro" id="IPR004841">
    <property type="entry name" value="AA-permease/SLC12A_dom"/>
</dbReference>
<dbReference type="PROSITE" id="PS00218">
    <property type="entry name" value="AMINO_ACID_PERMEASE_1"/>
    <property type="match status" value="1"/>
</dbReference>
<dbReference type="InterPro" id="IPR004840">
    <property type="entry name" value="Amino_acid_permease_CS"/>
</dbReference>
<evidence type="ECO:0000313" key="11">
    <source>
        <dbReference type="Proteomes" id="UP000694255"/>
    </source>
</evidence>
<dbReference type="FunFam" id="1.20.1740.10:FF:000001">
    <property type="entry name" value="Amino acid permease"/>
    <property type="match status" value="1"/>
</dbReference>
<evidence type="ECO:0000256" key="5">
    <source>
        <dbReference type="ARBA" id="ARBA00022970"/>
    </source>
</evidence>
<keyword evidence="4 8" id="KW-0812">Transmembrane</keyword>
<evidence type="ECO:0000313" key="10">
    <source>
        <dbReference type="EMBL" id="KAG7660663.1"/>
    </source>
</evidence>
<dbReference type="GO" id="GO:0015171">
    <property type="term" value="F:amino acid transmembrane transporter activity"/>
    <property type="evidence" value="ECO:0007669"/>
    <property type="project" value="TreeGrafter"/>
</dbReference>
<protein>
    <submittedName>
        <fullName evidence="10">HIP1</fullName>
    </submittedName>
</protein>
<evidence type="ECO:0000256" key="8">
    <source>
        <dbReference type="SAM" id="Phobius"/>
    </source>
</evidence>
<feature type="transmembrane region" description="Helical" evidence="8">
    <location>
        <begin position="177"/>
        <end position="199"/>
    </location>
</feature>
<evidence type="ECO:0000256" key="4">
    <source>
        <dbReference type="ARBA" id="ARBA00022692"/>
    </source>
</evidence>
<feature type="transmembrane region" description="Helical" evidence="8">
    <location>
        <begin position="459"/>
        <end position="478"/>
    </location>
</feature>
<dbReference type="PANTHER" id="PTHR43341:SF1">
    <property type="entry name" value="GENERAL AMINO-ACID PERMEASE GAP1"/>
    <property type="match status" value="1"/>
</dbReference>
<gene>
    <name evidence="10" type="ORF">J8A68_005780</name>
</gene>
<proteinExistence type="inferred from homology"/>
<feature type="transmembrane region" description="Helical" evidence="8">
    <location>
        <begin position="411"/>
        <end position="430"/>
    </location>
</feature>
<reference evidence="10 11" key="1">
    <citation type="journal article" date="2021" name="DNA Res.">
        <title>Genome analysis of Candida subhashii reveals its hybrid nature and dual mitochondrial genome conformations.</title>
        <authorList>
            <person name="Mixao V."/>
            <person name="Hegedusova E."/>
            <person name="Saus E."/>
            <person name="Pryszcz L.P."/>
            <person name="Cillingova A."/>
            <person name="Nosek J."/>
            <person name="Gabaldon T."/>
        </authorList>
    </citation>
    <scope>NUCLEOTIDE SEQUENCE [LARGE SCALE GENOMIC DNA]</scope>
    <source>
        <strain evidence="10 11">CBS 10753</strain>
    </source>
</reference>
<dbReference type="RefSeq" id="XP_049260896.1">
    <property type="nucleotide sequence ID" value="XM_049409882.1"/>
</dbReference>
<feature type="transmembrane region" description="Helical" evidence="8">
    <location>
        <begin position="99"/>
        <end position="117"/>
    </location>
</feature>
<keyword evidence="6 8" id="KW-1133">Transmembrane helix</keyword>
<name>A0A8J5UDW9_9ASCO</name>
<dbReference type="PANTHER" id="PTHR43341">
    <property type="entry name" value="AMINO ACID PERMEASE"/>
    <property type="match status" value="1"/>
</dbReference>
<dbReference type="Pfam" id="PF00324">
    <property type="entry name" value="AA_permease"/>
    <property type="match status" value="1"/>
</dbReference>
<evidence type="ECO:0000256" key="3">
    <source>
        <dbReference type="ARBA" id="ARBA00022448"/>
    </source>
</evidence>
<dbReference type="GO" id="GO:0016020">
    <property type="term" value="C:membrane"/>
    <property type="evidence" value="ECO:0007669"/>
    <property type="project" value="UniProtKB-SubCell"/>
</dbReference>
<evidence type="ECO:0000256" key="7">
    <source>
        <dbReference type="ARBA" id="ARBA00023136"/>
    </source>
</evidence>